<comment type="caution">
    <text evidence="2">The sequence shown here is derived from an EMBL/GenBank/DDBJ whole genome shotgun (WGS) entry which is preliminary data.</text>
</comment>
<dbReference type="Pfam" id="PF12867">
    <property type="entry name" value="DinB_2"/>
    <property type="match status" value="1"/>
</dbReference>
<dbReference type="EMBL" id="CAXJRC010000007">
    <property type="protein sequence ID" value="CAL2105564.1"/>
    <property type="molecule type" value="Genomic_DNA"/>
</dbReference>
<dbReference type="Proteomes" id="UP001497602">
    <property type="component" value="Unassembled WGS sequence"/>
</dbReference>
<keyword evidence="3" id="KW-1185">Reference proteome</keyword>
<dbReference type="SUPFAM" id="SSF109854">
    <property type="entry name" value="DinB/YfiT-like putative metalloenzymes"/>
    <property type="match status" value="1"/>
</dbReference>
<dbReference type="RefSeq" id="WP_348737383.1">
    <property type="nucleotide sequence ID" value="NZ_CAXJRC010000007.1"/>
</dbReference>
<gene>
    <name evidence="2" type="ORF">T190115A13A_160097</name>
</gene>
<dbReference type="Gene3D" id="1.20.120.450">
    <property type="entry name" value="dinb family like domain"/>
    <property type="match status" value="1"/>
</dbReference>
<dbReference type="InterPro" id="IPR024775">
    <property type="entry name" value="DinB-like"/>
</dbReference>
<protein>
    <submittedName>
        <fullName evidence="2">DinB family protein</fullName>
    </submittedName>
</protein>
<sequence>MEIYNFNLTQSLEILRKTPKILEGLLKDISDFWTINNEGENSWNPTQVVKHLILADKTNWVPRINIILSNSKDKNYKPFERMDDSIKTDDINLLLKEFKEIRTESLITLKAKNINQSDLKKTGIHPVFGEVTLAQQISTWCVHDLSHISQICRVMAYQYREEVGPWSEYLSIIKKNN</sequence>
<evidence type="ECO:0000313" key="3">
    <source>
        <dbReference type="Proteomes" id="UP001497602"/>
    </source>
</evidence>
<proteinExistence type="predicted"/>
<reference evidence="2 3" key="1">
    <citation type="submission" date="2024-05" db="EMBL/GenBank/DDBJ databases">
        <authorList>
            <person name="Duchaud E."/>
        </authorList>
    </citation>
    <scope>NUCLEOTIDE SEQUENCE [LARGE SCALE GENOMIC DNA]</scope>
    <source>
        <strain evidence="2">Ena-SAMPLE-TAB-13-05-2024-13:56:06:370-140305</strain>
    </source>
</reference>
<name>A0ABM9PIW6_9FLAO</name>
<evidence type="ECO:0000259" key="1">
    <source>
        <dbReference type="Pfam" id="PF12867"/>
    </source>
</evidence>
<accession>A0ABM9PIW6</accession>
<feature type="domain" description="DinB-like" evidence="1">
    <location>
        <begin position="15"/>
        <end position="151"/>
    </location>
</feature>
<evidence type="ECO:0000313" key="2">
    <source>
        <dbReference type="EMBL" id="CAL2105564.1"/>
    </source>
</evidence>
<organism evidence="2 3">
    <name type="scientific">Tenacibaculum vairaonense</name>
    <dbReference type="NCBI Taxonomy" id="3137860"/>
    <lineage>
        <taxon>Bacteria</taxon>
        <taxon>Pseudomonadati</taxon>
        <taxon>Bacteroidota</taxon>
        <taxon>Flavobacteriia</taxon>
        <taxon>Flavobacteriales</taxon>
        <taxon>Flavobacteriaceae</taxon>
        <taxon>Tenacibaculum</taxon>
    </lineage>
</organism>
<dbReference type="InterPro" id="IPR034660">
    <property type="entry name" value="DinB/YfiT-like"/>
</dbReference>